<dbReference type="InterPro" id="IPR032675">
    <property type="entry name" value="LRR_dom_sf"/>
</dbReference>
<dbReference type="Gene3D" id="3.80.10.10">
    <property type="entry name" value="Ribonuclease Inhibitor"/>
    <property type="match status" value="1"/>
</dbReference>
<reference evidence="21 22" key="1">
    <citation type="submission" date="2024-11" db="EMBL/GenBank/DDBJ databases">
        <title>Chromosome-level genome assembly of Eucalyptus globulus Labill. provides insights into its genome evolution.</title>
        <authorList>
            <person name="Li X."/>
        </authorList>
    </citation>
    <scope>NUCLEOTIDE SEQUENCE [LARGE SCALE GENOMIC DNA]</scope>
    <source>
        <strain evidence="21">CL2024</strain>
        <tissue evidence="21">Fresh tender leaves</tissue>
    </source>
</reference>
<dbReference type="Pfam" id="PF00560">
    <property type="entry name" value="LRR_1"/>
    <property type="match status" value="2"/>
</dbReference>
<keyword evidence="14" id="KW-0675">Receptor</keyword>
<evidence type="ECO:0000256" key="8">
    <source>
        <dbReference type="ARBA" id="ARBA00022737"/>
    </source>
</evidence>
<feature type="transmembrane region" description="Helical" evidence="18">
    <location>
        <begin position="508"/>
        <end position="533"/>
    </location>
</feature>
<keyword evidence="7 19" id="KW-0732">Signal</keyword>
<evidence type="ECO:0000313" key="21">
    <source>
        <dbReference type="EMBL" id="KAL3720901.1"/>
    </source>
</evidence>
<dbReference type="FunFam" id="3.30.200.20:FF:000394">
    <property type="entry name" value="Leucine-rich repeat receptor-like protein kinase"/>
    <property type="match status" value="1"/>
</dbReference>
<proteinExistence type="predicted"/>
<dbReference type="AlphaFoldDB" id="A0ABD3J0I5"/>
<keyword evidence="3" id="KW-0723">Serine/threonine-protein kinase</keyword>
<feature type="signal peptide" evidence="19">
    <location>
        <begin position="1"/>
        <end position="28"/>
    </location>
</feature>
<evidence type="ECO:0000256" key="4">
    <source>
        <dbReference type="ARBA" id="ARBA00022614"/>
    </source>
</evidence>
<protein>
    <recommendedName>
        <fullName evidence="2">non-specific serine/threonine protein kinase</fullName>
        <ecNumber evidence="2">2.7.11.1</ecNumber>
    </recommendedName>
</protein>
<keyword evidence="22" id="KW-1185">Reference proteome</keyword>
<dbReference type="InterPro" id="IPR008271">
    <property type="entry name" value="Ser/Thr_kinase_AS"/>
</dbReference>
<dbReference type="EMBL" id="JBJKBG010000010">
    <property type="protein sequence ID" value="KAL3720901.1"/>
    <property type="molecule type" value="Genomic_DNA"/>
</dbReference>
<evidence type="ECO:0000256" key="13">
    <source>
        <dbReference type="ARBA" id="ARBA00023136"/>
    </source>
</evidence>
<gene>
    <name evidence="21" type="ORF">ACJRO7_005672</name>
</gene>
<dbReference type="InterPro" id="IPR000719">
    <property type="entry name" value="Prot_kinase_dom"/>
</dbReference>
<comment type="catalytic activity">
    <reaction evidence="16">
        <text>L-seryl-[protein] + ATP = O-phospho-L-seryl-[protein] + ADP + H(+)</text>
        <dbReference type="Rhea" id="RHEA:17989"/>
        <dbReference type="Rhea" id="RHEA-COMP:9863"/>
        <dbReference type="Rhea" id="RHEA-COMP:11604"/>
        <dbReference type="ChEBI" id="CHEBI:15378"/>
        <dbReference type="ChEBI" id="CHEBI:29999"/>
        <dbReference type="ChEBI" id="CHEBI:30616"/>
        <dbReference type="ChEBI" id="CHEBI:83421"/>
        <dbReference type="ChEBI" id="CHEBI:456216"/>
        <dbReference type="EC" id="2.7.11.1"/>
    </reaction>
</comment>
<dbReference type="PANTHER" id="PTHR45631">
    <property type="entry name" value="OS07G0107800 PROTEIN-RELATED"/>
    <property type="match status" value="1"/>
</dbReference>
<feature type="domain" description="Protein kinase" evidence="20">
    <location>
        <begin position="563"/>
        <end position="846"/>
    </location>
</feature>
<dbReference type="PANTHER" id="PTHR45631:SF206">
    <property type="entry name" value="PROTEIN KINASE DOMAIN-CONTAINING PROTEIN"/>
    <property type="match status" value="1"/>
</dbReference>
<keyword evidence="6 18" id="KW-0812">Transmembrane</keyword>
<evidence type="ECO:0000256" key="10">
    <source>
        <dbReference type="ARBA" id="ARBA00022777"/>
    </source>
</evidence>
<evidence type="ECO:0000256" key="16">
    <source>
        <dbReference type="ARBA" id="ARBA00048679"/>
    </source>
</evidence>
<feature type="chain" id="PRO_5044741646" description="non-specific serine/threonine protein kinase" evidence="19">
    <location>
        <begin position="29"/>
        <end position="870"/>
    </location>
</feature>
<dbReference type="InterPro" id="IPR001611">
    <property type="entry name" value="Leu-rich_rpt"/>
</dbReference>
<keyword evidence="4" id="KW-0433">Leucine-rich repeat</keyword>
<dbReference type="SUPFAM" id="SSF52058">
    <property type="entry name" value="L domain-like"/>
    <property type="match status" value="1"/>
</dbReference>
<dbReference type="GO" id="GO:0016020">
    <property type="term" value="C:membrane"/>
    <property type="evidence" value="ECO:0007669"/>
    <property type="project" value="UniProtKB-SubCell"/>
</dbReference>
<dbReference type="PROSITE" id="PS00107">
    <property type="entry name" value="PROTEIN_KINASE_ATP"/>
    <property type="match status" value="1"/>
</dbReference>
<evidence type="ECO:0000313" key="22">
    <source>
        <dbReference type="Proteomes" id="UP001634007"/>
    </source>
</evidence>
<comment type="caution">
    <text evidence="21">The sequence shown here is derived from an EMBL/GenBank/DDBJ whole genome shotgun (WGS) entry which is preliminary data.</text>
</comment>
<keyword evidence="11 17" id="KW-0067">ATP-binding</keyword>
<evidence type="ECO:0000256" key="7">
    <source>
        <dbReference type="ARBA" id="ARBA00022729"/>
    </source>
</evidence>
<dbReference type="SMART" id="SM00220">
    <property type="entry name" value="S_TKc"/>
    <property type="match status" value="1"/>
</dbReference>
<evidence type="ECO:0000256" key="5">
    <source>
        <dbReference type="ARBA" id="ARBA00022679"/>
    </source>
</evidence>
<dbReference type="FunFam" id="3.80.10.10:FF:000129">
    <property type="entry name" value="Leucine-rich repeat receptor-like kinase"/>
    <property type="match status" value="1"/>
</dbReference>
<evidence type="ECO:0000259" key="20">
    <source>
        <dbReference type="PROSITE" id="PS50011"/>
    </source>
</evidence>
<keyword evidence="12 18" id="KW-1133">Transmembrane helix</keyword>
<accession>A0ABD3J0I5</accession>
<evidence type="ECO:0000256" key="2">
    <source>
        <dbReference type="ARBA" id="ARBA00012513"/>
    </source>
</evidence>
<dbReference type="Proteomes" id="UP001634007">
    <property type="component" value="Unassembled WGS sequence"/>
</dbReference>
<dbReference type="InterPro" id="IPR017441">
    <property type="entry name" value="Protein_kinase_ATP_BS"/>
</dbReference>
<keyword evidence="13 18" id="KW-0472">Membrane</keyword>
<keyword evidence="8" id="KW-0677">Repeat</keyword>
<dbReference type="Pfam" id="PF07714">
    <property type="entry name" value="PK_Tyr_Ser-Thr"/>
    <property type="match status" value="1"/>
</dbReference>
<dbReference type="PROSITE" id="PS00108">
    <property type="entry name" value="PROTEIN_KINASE_ST"/>
    <property type="match status" value="1"/>
</dbReference>
<name>A0ABD3J0I5_EUCGL</name>
<evidence type="ECO:0000256" key="9">
    <source>
        <dbReference type="ARBA" id="ARBA00022741"/>
    </source>
</evidence>
<evidence type="ECO:0000256" key="6">
    <source>
        <dbReference type="ARBA" id="ARBA00022692"/>
    </source>
</evidence>
<comment type="catalytic activity">
    <reaction evidence="15">
        <text>L-threonyl-[protein] + ATP = O-phospho-L-threonyl-[protein] + ADP + H(+)</text>
        <dbReference type="Rhea" id="RHEA:46608"/>
        <dbReference type="Rhea" id="RHEA-COMP:11060"/>
        <dbReference type="Rhea" id="RHEA-COMP:11605"/>
        <dbReference type="ChEBI" id="CHEBI:15378"/>
        <dbReference type="ChEBI" id="CHEBI:30013"/>
        <dbReference type="ChEBI" id="CHEBI:30616"/>
        <dbReference type="ChEBI" id="CHEBI:61977"/>
        <dbReference type="ChEBI" id="CHEBI:456216"/>
        <dbReference type="EC" id="2.7.11.1"/>
    </reaction>
</comment>
<dbReference type="GO" id="GO:0005524">
    <property type="term" value="F:ATP binding"/>
    <property type="evidence" value="ECO:0007669"/>
    <property type="project" value="UniProtKB-UniRule"/>
</dbReference>
<dbReference type="Gene3D" id="1.10.510.10">
    <property type="entry name" value="Transferase(Phosphotransferase) domain 1"/>
    <property type="match status" value="1"/>
</dbReference>
<evidence type="ECO:0000256" key="12">
    <source>
        <dbReference type="ARBA" id="ARBA00022989"/>
    </source>
</evidence>
<keyword evidence="9 17" id="KW-0547">Nucleotide-binding</keyword>
<evidence type="ECO:0000256" key="15">
    <source>
        <dbReference type="ARBA" id="ARBA00047899"/>
    </source>
</evidence>
<keyword evidence="5" id="KW-0808">Transferase</keyword>
<evidence type="ECO:0000256" key="11">
    <source>
        <dbReference type="ARBA" id="ARBA00022840"/>
    </source>
</evidence>
<dbReference type="InterPro" id="IPR024788">
    <property type="entry name" value="Malectin-like_Carb-bd_dom"/>
</dbReference>
<dbReference type="EC" id="2.7.11.1" evidence="2"/>
<dbReference type="InterPro" id="IPR001245">
    <property type="entry name" value="Ser-Thr/Tyr_kinase_cat_dom"/>
</dbReference>
<dbReference type="InterPro" id="IPR011009">
    <property type="entry name" value="Kinase-like_dom_sf"/>
</dbReference>
<evidence type="ECO:0000256" key="18">
    <source>
        <dbReference type="SAM" id="Phobius"/>
    </source>
</evidence>
<organism evidence="21 22">
    <name type="scientific">Eucalyptus globulus</name>
    <name type="common">Tasmanian blue gum</name>
    <dbReference type="NCBI Taxonomy" id="34317"/>
    <lineage>
        <taxon>Eukaryota</taxon>
        <taxon>Viridiplantae</taxon>
        <taxon>Streptophyta</taxon>
        <taxon>Embryophyta</taxon>
        <taxon>Tracheophyta</taxon>
        <taxon>Spermatophyta</taxon>
        <taxon>Magnoliopsida</taxon>
        <taxon>eudicotyledons</taxon>
        <taxon>Gunneridae</taxon>
        <taxon>Pentapetalae</taxon>
        <taxon>rosids</taxon>
        <taxon>malvids</taxon>
        <taxon>Myrtales</taxon>
        <taxon>Myrtaceae</taxon>
        <taxon>Myrtoideae</taxon>
        <taxon>Eucalypteae</taxon>
        <taxon>Eucalyptus</taxon>
    </lineage>
</organism>
<feature type="binding site" evidence="17">
    <location>
        <position position="591"/>
    </location>
    <ligand>
        <name>ATP</name>
        <dbReference type="ChEBI" id="CHEBI:30616"/>
    </ligand>
</feature>
<dbReference type="Gene3D" id="3.30.200.20">
    <property type="entry name" value="Phosphorylase Kinase, domain 1"/>
    <property type="match status" value="1"/>
</dbReference>
<keyword evidence="10" id="KW-0418">Kinase</keyword>
<dbReference type="Pfam" id="PF12819">
    <property type="entry name" value="Malectin_like"/>
    <property type="match status" value="1"/>
</dbReference>
<evidence type="ECO:0000256" key="1">
    <source>
        <dbReference type="ARBA" id="ARBA00004167"/>
    </source>
</evidence>
<evidence type="ECO:0000256" key="17">
    <source>
        <dbReference type="PROSITE-ProRule" id="PRU10141"/>
    </source>
</evidence>
<evidence type="ECO:0000256" key="19">
    <source>
        <dbReference type="SAM" id="SignalP"/>
    </source>
</evidence>
<dbReference type="SUPFAM" id="SSF56112">
    <property type="entry name" value="Protein kinase-like (PK-like)"/>
    <property type="match status" value="1"/>
</dbReference>
<dbReference type="PROSITE" id="PS50011">
    <property type="entry name" value="PROTEIN_KINASE_DOM"/>
    <property type="match status" value="1"/>
</dbReference>
<evidence type="ECO:0000256" key="3">
    <source>
        <dbReference type="ARBA" id="ARBA00022527"/>
    </source>
</evidence>
<comment type="subcellular location">
    <subcellularLocation>
        <location evidence="1">Membrane</location>
        <topology evidence="1">Single-pass membrane protein</topology>
    </subcellularLocation>
</comment>
<sequence length="870" mass="97877">MTIQRSITAFSFVLLASLASGISIGVQAQQNPGFISIDCGAPSEYTEEKINIKYETDEGFINSGENMQVSSEVIYTNYQQYAKNLRSFPKGNRNCYTLRPDRGKNNTYLIRAIFWYGNYDEKTQTPSFDLYIDVNYWATVSSSNYSFEEIMYVSQANDIQVCLVNTGNGVPFISALELRPLDGDIYRLGYGFLRLGMRYDIGLSSKLAIRYPDDVYDRLWTPRNYTNWFPLNTTSTIDLSDKNDAYKYKVPKEVLQTAERSMNASSPLSFWWPTSSSALKWIVYFHFAEIERLTSGLKREFTIAMNGNQFTETVSLEYLKPVVVVSTLVSGSFITFSIDSKNKSGNPPILNAMESYMVVDLLNVPTAQDDVKAINDIKTRYHIERESWQGDPCMPSKYTWDGLTCSNGNPPRIIILNLMGDIVPSLSDLSTMIYLDLSTNQLTGAIPETLAELQNLRFVNLSGNNLIGSIPKALKKRVKDNTLIMSLTGNPNLCHDDPCPQKKRQNTILVPAVTSVSSFFVIFFGALAIIWLIKQKRTAQSSERTLRLKNRPFKYGEVSRITRHFARVIGEGGFGKVYLGTLDNGTVVAVKMLSESSKQGYKEFQAEAQLLMIVHHGNLVSLLGYCDDSKHMTLIYEYMTNGNLRQHLSGSFKMQSIEDHPKVLIWSKRLQIAVDAAQGLDYLHNGCKPPVIHRDLKTTNILLNEDFRAKIADFGLSRAFATENDSYVSTCPAGTPGYLDPEFQTSGNLNKKSDVYIFRIILFELITGRLAIMRSGDGSASMHILEWLIPIVESGDIQSIMDPRLQGEFDINSAWKVVEIAMSCTRPPAIQRPDIHHLLAELRESLVSKSSGSFKMTSLELHCNNAPVVR</sequence>
<dbReference type="GO" id="GO:0004674">
    <property type="term" value="F:protein serine/threonine kinase activity"/>
    <property type="evidence" value="ECO:0007669"/>
    <property type="project" value="UniProtKB-KW"/>
</dbReference>
<evidence type="ECO:0000256" key="14">
    <source>
        <dbReference type="ARBA" id="ARBA00023170"/>
    </source>
</evidence>